<reference evidence="2" key="1">
    <citation type="journal article" date="2013" name="Genome Announc.">
        <title>Draft genome sequence of the grapevine dieback fungus Eutypa lata UCR-EL1.</title>
        <authorList>
            <person name="Blanco-Ulate B."/>
            <person name="Rolshausen P.E."/>
            <person name="Cantu D."/>
        </authorList>
    </citation>
    <scope>NUCLEOTIDE SEQUENCE [LARGE SCALE GENOMIC DNA]</scope>
    <source>
        <strain evidence="2">UCR-EL1</strain>
    </source>
</reference>
<gene>
    <name evidence="1" type="ORF">UCREL1_1991</name>
</gene>
<evidence type="ECO:0000313" key="2">
    <source>
        <dbReference type="Proteomes" id="UP000012174"/>
    </source>
</evidence>
<evidence type="ECO:0000313" key="1">
    <source>
        <dbReference type="EMBL" id="EMR70964.1"/>
    </source>
</evidence>
<sequence>MMQHLIPGLVSPALKKLSCHMVDFKDCMDQPLPTIPGGHPSPLKLESIELKHSLINAPDLRDFLHSCGGGESLHTLRIHWSEELKRWIGVGEIGVALHQYASSLRVLELNTYDGISWIEPYQMAGVVGSLKTLRHLKALEINHGWLVGMLEEDGLDGFAINLPENWPALWELLPASLEHLHLTFCELGDPVKTREDLSKLFYHGHFPKLKTVRASKHPELGVWEVEVRPNSQWAIKSFD</sequence>
<dbReference type="Proteomes" id="UP000012174">
    <property type="component" value="Unassembled WGS sequence"/>
</dbReference>
<dbReference type="KEGG" id="ela:UCREL1_1991"/>
<dbReference type="HOGENOM" id="CLU_1161133_0_0_1"/>
<proteinExistence type="predicted"/>
<dbReference type="EMBL" id="KB705736">
    <property type="protein sequence ID" value="EMR70964.1"/>
    <property type="molecule type" value="Genomic_DNA"/>
</dbReference>
<dbReference type="OrthoDB" id="2520703at2759"/>
<protein>
    <recommendedName>
        <fullName evidence="3">F-box domain protein</fullName>
    </recommendedName>
</protein>
<keyword evidence="2" id="KW-1185">Reference proteome</keyword>
<dbReference type="Gene3D" id="3.80.10.10">
    <property type="entry name" value="Ribonuclease Inhibitor"/>
    <property type="match status" value="1"/>
</dbReference>
<evidence type="ECO:0008006" key="3">
    <source>
        <dbReference type="Google" id="ProtNLM"/>
    </source>
</evidence>
<dbReference type="InterPro" id="IPR032675">
    <property type="entry name" value="LRR_dom_sf"/>
</dbReference>
<name>M7SWI5_EUTLA</name>
<accession>M7SWI5</accession>
<dbReference type="AlphaFoldDB" id="M7SWI5"/>
<organism evidence="1 2">
    <name type="scientific">Eutypa lata (strain UCR-EL1)</name>
    <name type="common">Grapevine dieback disease fungus</name>
    <name type="synonym">Eutypa armeniacae</name>
    <dbReference type="NCBI Taxonomy" id="1287681"/>
    <lineage>
        <taxon>Eukaryota</taxon>
        <taxon>Fungi</taxon>
        <taxon>Dikarya</taxon>
        <taxon>Ascomycota</taxon>
        <taxon>Pezizomycotina</taxon>
        <taxon>Sordariomycetes</taxon>
        <taxon>Xylariomycetidae</taxon>
        <taxon>Xylariales</taxon>
        <taxon>Diatrypaceae</taxon>
        <taxon>Eutypa</taxon>
    </lineage>
</organism>
<dbReference type="SUPFAM" id="SSF52047">
    <property type="entry name" value="RNI-like"/>
    <property type="match status" value="1"/>
</dbReference>